<dbReference type="RefSeq" id="WP_106093786.1">
    <property type="nucleotide sequence ID" value="NZ_PVNL01000135.1"/>
</dbReference>
<evidence type="ECO:0000256" key="1">
    <source>
        <dbReference type="SAM" id="MobiDB-lite"/>
    </source>
</evidence>
<dbReference type="EMBL" id="PVNL01000135">
    <property type="protein sequence ID" value="PRP96167.1"/>
    <property type="molecule type" value="Genomic_DNA"/>
</dbReference>
<feature type="region of interest" description="Disordered" evidence="1">
    <location>
        <begin position="110"/>
        <end position="152"/>
    </location>
</feature>
<sequence length="152" mass="16415">MTTDPAISPRLSLRPPPAAEDHRVARINEVLELLVAGLRDAFGLSEREQAVAHALLFGRNSYAIAGRLGIDERRVLQAIQDLFAKTNTDCRESLMRLALRLAGERELADAPIDRAPAPMHTHASPGPDAPASCATASQSRYAGAWPAAKKRT</sequence>
<dbReference type="SMART" id="SM00421">
    <property type="entry name" value="HTH_LUXR"/>
    <property type="match status" value="1"/>
</dbReference>
<name>A0A2S9XTG6_9BACT</name>
<dbReference type="GO" id="GO:0003677">
    <property type="term" value="F:DNA binding"/>
    <property type="evidence" value="ECO:0007669"/>
    <property type="project" value="InterPro"/>
</dbReference>
<organism evidence="3 4">
    <name type="scientific">Enhygromyxa salina</name>
    <dbReference type="NCBI Taxonomy" id="215803"/>
    <lineage>
        <taxon>Bacteria</taxon>
        <taxon>Pseudomonadati</taxon>
        <taxon>Myxococcota</taxon>
        <taxon>Polyangia</taxon>
        <taxon>Nannocystales</taxon>
        <taxon>Nannocystaceae</taxon>
        <taxon>Enhygromyxa</taxon>
    </lineage>
</organism>
<evidence type="ECO:0000259" key="2">
    <source>
        <dbReference type="SMART" id="SM00421"/>
    </source>
</evidence>
<dbReference type="AlphaFoldDB" id="A0A2S9XTG6"/>
<dbReference type="InterPro" id="IPR036388">
    <property type="entry name" value="WH-like_DNA-bd_sf"/>
</dbReference>
<evidence type="ECO:0000313" key="3">
    <source>
        <dbReference type="EMBL" id="PRP96167.1"/>
    </source>
</evidence>
<dbReference type="GO" id="GO:0006355">
    <property type="term" value="P:regulation of DNA-templated transcription"/>
    <property type="evidence" value="ECO:0007669"/>
    <property type="project" value="InterPro"/>
</dbReference>
<proteinExistence type="predicted"/>
<protein>
    <recommendedName>
        <fullName evidence="2">HTH luxR-type domain-containing protein</fullName>
    </recommendedName>
</protein>
<dbReference type="InterPro" id="IPR016032">
    <property type="entry name" value="Sig_transdc_resp-reg_C-effctor"/>
</dbReference>
<gene>
    <name evidence="3" type="ORF">ENSA7_69810</name>
</gene>
<comment type="caution">
    <text evidence="3">The sequence shown here is derived from an EMBL/GenBank/DDBJ whole genome shotgun (WGS) entry which is preliminary data.</text>
</comment>
<dbReference type="Proteomes" id="UP000238823">
    <property type="component" value="Unassembled WGS sequence"/>
</dbReference>
<reference evidence="3 4" key="1">
    <citation type="submission" date="2018-03" db="EMBL/GenBank/DDBJ databases">
        <title>Draft Genome Sequences of the Obligatory Marine Myxobacteria Enhygromyxa salina SWB007.</title>
        <authorList>
            <person name="Poehlein A."/>
            <person name="Moghaddam J.A."/>
            <person name="Harms H."/>
            <person name="Alanjari M."/>
            <person name="Koenig G.M."/>
            <person name="Daniel R."/>
            <person name="Schaeberle T.F."/>
        </authorList>
    </citation>
    <scope>NUCLEOTIDE SEQUENCE [LARGE SCALE GENOMIC DNA]</scope>
    <source>
        <strain evidence="3 4">SWB007</strain>
    </source>
</reference>
<feature type="domain" description="HTH luxR-type" evidence="2">
    <location>
        <begin position="41"/>
        <end position="98"/>
    </location>
</feature>
<accession>A0A2S9XTG6</accession>
<dbReference type="SUPFAM" id="SSF46894">
    <property type="entry name" value="C-terminal effector domain of the bipartite response regulators"/>
    <property type="match status" value="1"/>
</dbReference>
<evidence type="ECO:0000313" key="4">
    <source>
        <dbReference type="Proteomes" id="UP000238823"/>
    </source>
</evidence>
<dbReference type="OrthoDB" id="9857699at2"/>
<dbReference type="InterPro" id="IPR000792">
    <property type="entry name" value="Tscrpt_reg_LuxR_C"/>
</dbReference>
<dbReference type="Gene3D" id="1.10.10.10">
    <property type="entry name" value="Winged helix-like DNA-binding domain superfamily/Winged helix DNA-binding domain"/>
    <property type="match status" value="1"/>
</dbReference>